<keyword evidence="13" id="KW-1185">Reference proteome</keyword>
<evidence type="ECO:0000256" key="6">
    <source>
        <dbReference type="ARBA" id="ARBA00023136"/>
    </source>
</evidence>
<evidence type="ECO:0000313" key="13">
    <source>
        <dbReference type="Proteomes" id="UP001162480"/>
    </source>
</evidence>
<evidence type="ECO:0000256" key="4">
    <source>
        <dbReference type="ARBA" id="ARBA00022989"/>
    </source>
</evidence>
<organism evidence="12 13">
    <name type="scientific">Octopus vulgaris</name>
    <name type="common">Common octopus</name>
    <dbReference type="NCBI Taxonomy" id="6645"/>
    <lineage>
        <taxon>Eukaryota</taxon>
        <taxon>Metazoa</taxon>
        <taxon>Spiralia</taxon>
        <taxon>Lophotrochozoa</taxon>
        <taxon>Mollusca</taxon>
        <taxon>Cephalopoda</taxon>
        <taxon>Coleoidea</taxon>
        <taxon>Octopodiformes</taxon>
        <taxon>Octopoda</taxon>
        <taxon>Incirrata</taxon>
        <taxon>Octopodidae</taxon>
        <taxon>Octopus</taxon>
    </lineage>
</organism>
<feature type="transmembrane region" description="Helical" evidence="10">
    <location>
        <begin position="345"/>
        <end position="366"/>
    </location>
</feature>
<dbReference type="PROSITE" id="PS00237">
    <property type="entry name" value="G_PROTEIN_RECEP_F1_1"/>
    <property type="match status" value="1"/>
</dbReference>
<dbReference type="InterPro" id="IPR017452">
    <property type="entry name" value="GPCR_Rhodpsn_7TM"/>
</dbReference>
<feature type="transmembrane region" description="Helical" evidence="10">
    <location>
        <begin position="194"/>
        <end position="214"/>
    </location>
</feature>
<comment type="subcellular location">
    <subcellularLocation>
        <location evidence="1">Membrane</location>
        <topology evidence="1">Multi-pass membrane protein</topology>
    </subcellularLocation>
</comment>
<feature type="transmembrane region" description="Helical" evidence="10">
    <location>
        <begin position="156"/>
        <end position="182"/>
    </location>
</feature>
<feature type="transmembrane region" description="Helical" evidence="10">
    <location>
        <begin position="116"/>
        <end position="136"/>
    </location>
</feature>
<dbReference type="Gene3D" id="1.20.1070.10">
    <property type="entry name" value="Rhodopsin 7-helix transmembrane proteins"/>
    <property type="match status" value="1"/>
</dbReference>
<evidence type="ECO:0000256" key="9">
    <source>
        <dbReference type="RuleBase" id="RU000688"/>
    </source>
</evidence>
<sequence>MAVAMKDIIPTLSTVYSISTRALQRNITPFNDVTSVAGMSYSLSETITENINGSTDYTSYLENIPYPRELKKFPLWEIIVKTLFYVIVIVLATAGNCLVIAVVYTNTRMQTTTNFYIVNLAASDLLVTLSCSWVHLVSSLNEDWVLGAFFCKFNSFAQVTSTVSSILTLTVIACDRFFGIVFALKAHIAERRAWYAIVLLWIIAIVVAAPLLYVRRLFMTKWANHTERFCTDDWTLVTNSMNAMKARRIYYTFVSIVLFFVPVLVMSLAYAMIIWKLWSAQIPGERLETENRNQLRVKRKIVLMLMMILAAFVICWLPYQISILYSEYRSAGVATPLEPWFDNFYYISLFIAYANSAINPVIYAGFNDNFKKGVRNLFHCRRKRSLYMGMESSRTESFHSSTMVTKV</sequence>
<dbReference type="InterPro" id="IPR000611">
    <property type="entry name" value="NPY_rcpt"/>
</dbReference>
<accession>A0AA36FGN0</accession>
<proteinExistence type="inferred from homology"/>
<evidence type="ECO:0000259" key="11">
    <source>
        <dbReference type="PROSITE" id="PS50262"/>
    </source>
</evidence>
<dbReference type="EMBL" id="OX597828">
    <property type="protein sequence ID" value="CAI9733748.1"/>
    <property type="molecule type" value="Genomic_DNA"/>
</dbReference>
<evidence type="ECO:0000256" key="3">
    <source>
        <dbReference type="ARBA" id="ARBA00022692"/>
    </source>
</evidence>
<dbReference type="Proteomes" id="UP001162480">
    <property type="component" value="Chromosome 15"/>
</dbReference>
<dbReference type="GO" id="GO:0004983">
    <property type="term" value="F:neuropeptide Y receptor activity"/>
    <property type="evidence" value="ECO:0007669"/>
    <property type="project" value="InterPro"/>
</dbReference>
<dbReference type="GO" id="GO:0005886">
    <property type="term" value="C:plasma membrane"/>
    <property type="evidence" value="ECO:0007669"/>
    <property type="project" value="TreeGrafter"/>
</dbReference>
<evidence type="ECO:0000256" key="10">
    <source>
        <dbReference type="SAM" id="Phobius"/>
    </source>
</evidence>
<keyword evidence="7 9" id="KW-0675">Receptor</keyword>
<dbReference type="AlphaFoldDB" id="A0AA36FGN0"/>
<keyword evidence="6 10" id="KW-0472">Membrane</keyword>
<feature type="transmembrane region" description="Helical" evidence="10">
    <location>
        <begin position="83"/>
        <end position="104"/>
    </location>
</feature>
<evidence type="ECO:0000256" key="5">
    <source>
        <dbReference type="ARBA" id="ARBA00023040"/>
    </source>
</evidence>
<dbReference type="PROSITE" id="PS50262">
    <property type="entry name" value="G_PROTEIN_RECEP_F1_2"/>
    <property type="match status" value="1"/>
</dbReference>
<evidence type="ECO:0000256" key="7">
    <source>
        <dbReference type="ARBA" id="ARBA00023170"/>
    </source>
</evidence>
<feature type="transmembrane region" description="Helical" evidence="10">
    <location>
        <begin position="301"/>
        <end position="325"/>
    </location>
</feature>
<name>A0AA36FGN0_OCTVU</name>
<dbReference type="PRINTS" id="PR00237">
    <property type="entry name" value="GPCRRHODOPSN"/>
</dbReference>
<feature type="transmembrane region" description="Helical" evidence="10">
    <location>
        <begin position="249"/>
        <end position="273"/>
    </location>
</feature>
<protein>
    <submittedName>
        <fullName evidence="12">Receptor-like, peptide receptor-like</fullName>
    </submittedName>
</protein>
<dbReference type="InterPro" id="IPR000276">
    <property type="entry name" value="GPCR_Rhodpsn"/>
</dbReference>
<evidence type="ECO:0000256" key="1">
    <source>
        <dbReference type="ARBA" id="ARBA00004141"/>
    </source>
</evidence>
<dbReference type="PRINTS" id="PR01012">
    <property type="entry name" value="NRPEPTIDEYR"/>
</dbReference>
<dbReference type="Pfam" id="PF00001">
    <property type="entry name" value="7tm_1"/>
    <property type="match status" value="1"/>
</dbReference>
<keyword evidence="3 9" id="KW-0812">Transmembrane</keyword>
<evidence type="ECO:0000313" key="12">
    <source>
        <dbReference type="EMBL" id="CAI9733748.1"/>
    </source>
</evidence>
<dbReference type="FunFam" id="1.20.1070.10:FF:000291">
    <property type="entry name" value="Predicted protein"/>
    <property type="match status" value="1"/>
</dbReference>
<evidence type="ECO:0000256" key="8">
    <source>
        <dbReference type="ARBA" id="ARBA00023224"/>
    </source>
</evidence>
<dbReference type="PANTHER" id="PTHR45695:SF9">
    <property type="entry name" value="LEUCOKININ RECEPTOR"/>
    <property type="match status" value="1"/>
</dbReference>
<comment type="similarity">
    <text evidence="2 9">Belongs to the G-protein coupled receptor 1 family.</text>
</comment>
<keyword evidence="8 9" id="KW-0807">Transducer</keyword>
<evidence type="ECO:0000256" key="2">
    <source>
        <dbReference type="ARBA" id="ARBA00010663"/>
    </source>
</evidence>
<keyword evidence="5 9" id="KW-0297">G-protein coupled receptor</keyword>
<dbReference type="SUPFAM" id="SSF81321">
    <property type="entry name" value="Family A G protein-coupled receptor-like"/>
    <property type="match status" value="1"/>
</dbReference>
<dbReference type="PANTHER" id="PTHR45695">
    <property type="entry name" value="LEUCOKININ RECEPTOR-RELATED"/>
    <property type="match status" value="1"/>
</dbReference>
<feature type="domain" description="G-protein coupled receptors family 1 profile" evidence="11">
    <location>
        <begin position="95"/>
        <end position="363"/>
    </location>
</feature>
<keyword evidence="4 10" id="KW-1133">Transmembrane helix</keyword>
<reference evidence="12" key="1">
    <citation type="submission" date="2023-08" db="EMBL/GenBank/DDBJ databases">
        <authorList>
            <person name="Alioto T."/>
            <person name="Alioto T."/>
            <person name="Gomez Garrido J."/>
        </authorList>
    </citation>
    <scope>NUCLEOTIDE SEQUENCE</scope>
</reference>
<gene>
    <name evidence="12" type="ORF">OCTVUL_1B001899</name>
</gene>